<evidence type="ECO:0008006" key="5">
    <source>
        <dbReference type="Google" id="ProtNLM"/>
    </source>
</evidence>
<evidence type="ECO:0000313" key="1">
    <source>
        <dbReference type="EMBL" id="MBB4010429.1"/>
    </source>
</evidence>
<proteinExistence type="predicted"/>
<dbReference type="RefSeq" id="WP_075612761.1">
    <property type="nucleotide sequence ID" value="NZ_JACIED010000008.1"/>
</dbReference>
<sequence length="290" mass="31752">MKIGRRIFLAGSAVSIMAPGIRAAEPENAVFWRAVFPNHDLALFGYVRIRADLVPDIYSQGKTLVSQSSALLLDMSPDVKMPTVNIERNQTEPVLNKLSPSTQPEFREVMKTLVPEGEIARLAGFTASIFLCGEGQHPFTPQEPSIGFALVKYAQEAGRPMTTLASDQEVVSLSKPITTEKFNAVGPSTIEYLLQLRRRIGPIGAHFDELYRTRQSAEIARLAQEMTNNGVLSPTNFLDPQPLRKLLIDRLANQASGTNAFVTMPRGLLSGPMSILDELRSRGATVSAMA</sequence>
<evidence type="ECO:0000313" key="2">
    <source>
        <dbReference type="EMBL" id="OLP51993.1"/>
    </source>
</evidence>
<accession>A0A1Q9AAW3</accession>
<dbReference type="AlphaFoldDB" id="A0A1Q9AAW3"/>
<dbReference type="EMBL" id="JACIED010000008">
    <property type="protein sequence ID" value="MBB4010429.1"/>
    <property type="molecule type" value="Genomic_DNA"/>
</dbReference>
<dbReference type="Proteomes" id="UP000185598">
    <property type="component" value="Unassembled WGS sequence"/>
</dbReference>
<reference evidence="2 3" key="1">
    <citation type="submission" date="2016-09" db="EMBL/GenBank/DDBJ databases">
        <title>Rhizobium oryziradicis sp. nov., isolated from the root of rice.</title>
        <authorList>
            <person name="Zhao J."/>
            <person name="Zhang X."/>
        </authorList>
    </citation>
    <scope>NUCLEOTIDE SEQUENCE [LARGE SCALE GENOMIC DNA]</scope>
    <source>
        <strain evidence="2 3">14971</strain>
    </source>
</reference>
<protein>
    <recommendedName>
        <fullName evidence="5">TraB/GumN family protein</fullName>
    </recommendedName>
</protein>
<gene>
    <name evidence="2" type="ORF">BJF91_09585</name>
    <name evidence="1" type="ORF">GGQ71_004730</name>
</gene>
<comment type="caution">
    <text evidence="2">The sequence shown here is derived from an EMBL/GenBank/DDBJ whole genome shotgun (WGS) entry which is preliminary data.</text>
</comment>
<dbReference type="Proteomes" id="UP000544107">
    <property type="component" value="Unassembled WGS sequence"/>
</dbReference>
<dbReference type="EMBL" id="MKIN01000017">
    <property type="protein sequence ID" value="OLP51993.1"/>
    <property type="molecule type" value="Genomic_DNA"/>
</dbReference>
<keyword evidence="3" id="KW-1185">Reference proteome</keyword>
<evidence type="ECO:0000313" key="3">
    <source>
        <dbReference type="Proteomes" id="UP000185598"/>
    </source>
</evidence>
<dbReference type="OrthoDB" id="8351032at2"/>
<organism evidence="2 3">
    <name type="scientific">Allorhizobium taibaishanense</name>
    <dbReference type="NCBI Taxonomy" id="887144"/>
    <lineage>
        <taxon>Bacteria</taxon>
        <taxon>Pseudomonadati</taxon>
        <taxon>Pseudomonadota</taxon>
        <taxon>Alphaproteobacteria</taxon>
        <taxon>Hyphomicrobiales</taxon>
        <taxon>Rhizobiaceae</taxon>
        <taxon>Rhizobium/Agrobacterium group</taxon>
        <taxon>Allorhizobium</taxon>
    </lineage>
</organism>
<name>A0A1Q9AAW3_9HYPH</name>
<evidence type="ECO:0000313" key="4">
    <source>
        <dbReference type="Proteomes" id="UP000544107"/>
    </source>
</evidence>
<reference evidence="1 4" key="2">
    <citation type="submission" date="2020-08" db="EMBL/GenBank/DDBJ databases">
        <title>Genomic Encyclopedia of Type Strains, Phase IV (KMG-IV): sequencing the most valuable type-strain genomes for metagenomic binning, comparative biology and taxonomic classification.</title>
        <authorList>
            <person name="Goeker M."/>
        </authorList>
    </citation>
    <scope>NUCLEOTIDE SEQUENCE [LARGE SCALE GENOMIC DNA]</scope>
    <source>
        <strain evidence="1 4">DSM 100021</strain>
    </source>
</reference>